<comment type="caution">
    <text evidence="4">The sequence shown here is derived from an EMBL/GenBank/DDBJ whole genome shotgun (WGS) entry which is preliminary data.</text>
</comment>
<dbReference type="Proteomes" id="UP000033769">
    <property type="component" value="Unassembled WGS sequence"/>
</dbReference>
<dbReference type="EMBL" id="LANO01000043">
    <property type="protein sequence ID" value="KJV51565.1"/>
    <property type="molecule type" value="Genomic_DNA"/>
</dbReference>
<proteinExistence type="predicted"/>
<name>A0A0F3M784_ORITS</name>
<dbReference type="Pfam" id="PF00515">
    <property type="entry name" value="TPR_1"/>
    <property type="match status" value="1"/>
</dbReference>
<sequence>MAIKYNPNYAKAYYNKGVCLNKLEQYKEAIENYDLAIKYNPNDAKAYYNKGLCLNELEQYKEAMENFN</sequence>
<evidence type="ECO:0000256" key="2">
    <source>
        <dbReference type="ARBA" id="ARBA00022803"/>
    </source>
</evidence>
<reference evidence="4 5" key="1">
    <citation type="submission" date="2015-02" db="EMBL/GenBank/DDBJ databases">
        <title>Genome Sequencing of Rickettsiales.</title>
        <authorList>
            <person name="Daugherty S.C."/>
            <person name="Su Q."/>
            <person name="Abolude K."/>
            <person name="Beier-Sexton M."/>
            <person name="Carlyon J.A."/>
            <person name="Carter R."/>
            <person name="Day N.P."/>
            <person name="Dumler S.J."/>
            <person name="Dyachenko V."/>
            <person name="Godinez A."/>
            <person name="Kurtti T.J."/>
            <person name="Lichay M."/>
            <person name="Mullins K.E."/>
            <person name="Ott S."/>
            <person name="Pappas-Brown V."/>
            <person name="Paris D.H."/>
            <person name="Patel P."/>
            <person name="Richards A.L."/>
            <person name="Sadzewicz L."/>
            <person name="Sears K."/>
            <person name="Seidman D."/>
            <person name="Sengamalay N."/>
            <person name="Stenos J."/>
            <person name="Tallon L.J."/>
            <person name="Vincent G."/>
            <person name="Fraser C.M."/>
            <person name="Munderloh U."/>
            <person name="Dunning-Hotopp J.C."/>
        </authorList>
    </citation>
    <scope>NUCLEOTIDE SEQUENCE [LARGE SCALE GENOMIC DNA]</scope>
    <source>
        <strain evidence="4 5">Gilliam</strain>
    </source>
</reference>
<dbReference type="InterPro" id="IPR050498">
    <property type="entry name" value="Ycf3"/>
</dbReference>
<accession>A0A0F3M784</accession>
<dbReference type="PROSITE" id="PS50293">
    <property type="entry name" value="TPR_REGION"/>
    <property type="match status" value="2"/>
</dbReference>
<dbReference type="AlphaFoldDB" id="A0A0F3M784"/>
<evidence type="ECO:0000256" key="1">
    <source>
        <dbReference type="ARBA" id="ARBA00022737"/>
    </source>
</evidence>
<gene>
    <name evidence="4" type="ORF">OTSGILL_2186</name>
</gene>
<keyword evidence="2 3" id="KW-0802">TPR repeat</keyword>
<dbReference type="SMART" id="SM00028">
    <property type="entry name" value="TPR"/>
    <property type="match status" value="2"/>
</dbReference>
<dbReference type="Gene3D" id="1.25.40.10">
    <property type="entry name" value="Tetratricopeptide repeat domain"/>
    <property type="match status" value="1"/>
</dbReference>
<dbReference type="PANTHER" id="PTHR44858:SF1">
    <property type="entry name" value="UDP-N-ACETYLGLUCOSAMINE--PEPTIDE N-ACETYLGLUCOSAMINYLTRANSFERASE SPINDLY-RELATED"/>
    <property type="match status" value="1"/>
</dbReference>
<dbReference type="Pfam" id="PF13181">
    <property type="entry name" value="TPR_8"/>
    <property type="match status" value="1"/>
</dbReference>
<evidence type="ECO:0000313" key="5">
    <source>
        <dbReference type="Proteomes" id="UP000033769"/>
    </source>
</evidence>
<keyword evidence="1" id="KW-0677">Repeat</keyword>
<organism evidence="4 5">
    <name type="scientific">Orientia tsutsugamushi str. Gilliam</name>
    <dbReference type="NCBI Taxonomy" id="1359184"/>
    <lineage>
        <taxon>Bacteria</taxon>
        <taxon>Pseudomonadati</taxon>
        <taxon>Pseudomonadota</taxon>
        <taxon>Alphaproteobacteria</taxon>
        <taxon>Rickettsiales</taxon>
        <taxon>Rickettsiaceae</taxon>
        <taxon>Rickettsieae</taxon>
        <taxon>Orientia</taxon>
    </lineage>
</organism>
<dbReference type="InterPro" id="IPR011990">
    <property type="entry name" value="TPR-like_helical_dom_sf"/>
</dbReference>
<dbReference type="SUPFAM" id="SSF48452">
    <property type="entry name" value="TPR-like"/>
    <property type="match status" value="1"/>
</dbReference>
<dbReference type="PROSITE" id="PS50005">
    <property type="entry name" value="TPR"/>
    <property type="match status" value="1"/>
</dbReference>
<evidence type="ECO:0000256" key="3">
    <source>
        <dbReference type="PROSITE-ProRule" id="PRU00339"/>
    </source>
</evidence>
<protein>
    <submittedName>
        <fullName evidence="4">TPR repeat family protein</fullName>
    </submittedName>
</protein>
<feature type="repeat" description="TPR" evidence="3">
    <location>
        <begin position="10"/>
        <end position="43"/>
    </location>
</feature>
<dbReference type="InterPro" id="IPR019734">
    <property type="entry name" value="TPR_rpt"/>
</dbReference>
<dbReference type="PANTHER" id="PTHR44858">
    <property type="entry name" value="TETRATRICOPEPTIDE REPEAT PROTEIN 6"/>
    <property type="match status" value="1"/>
</dbReference>
<evidence type="ECO:0000313" key="4">
    <source>
        <dbReference type="EMBL" id="KJV51565.1"/>
    </source>
</evidence>